<gene>
    <name evidence="2" type="ORF">F2Q70_00036674</name>
</gene>
<evidence type="ECO:0000256" key="1">
    <source>
        <dbReference type="SAM" id="MobiDB-lite"/>
    </source>
</evidence>
<organism evidence="2">
    <name type="scientific">Brassica cretica</name>
    <name type="common">Mustard</name>
    <dbReference type="NCBI Taxonomy" id="69181"/>
    <lineage>
        <taxon>Eukaryota</taxon>
        <taxon>Viridiplantae</taxon>
        <taxon>Streptophyta</taxon>
        <taxon>Embryophyta</taxon>
        <taxon>Tracheophyta</taxon>
        <taxon>Spermatophyta</taxon>
        <taxon>Magnoliopsida</taxon>
        <taxon>eudicotyledons</taxon>
        <taxon>Gunneridae</taxon>
        <taxon>Pentapetalae</taxon>
        <taxon>rosids</taxon>
        <taxon>malvids</taxon>
        <taxon>Brassicales</taxon>
        <taxon>Brassicaceae</taxon>
        <taxon>Brassiceae</taxon>
        <taxon>Brassica</taxon>
    </lineage>
</organism>
<proteinExistence type="predicted"/>
<comment type="caution">
    <text evidence="2">The sequence shown here is derived from an EMBL/GenBank/DDBJ whole genome shotgun (WGS) entry which is preliminary data.</text>
</comment>
<reference evidence="2" key="1">
    <citation type="submission" date="2019-12" db="EMBL/GenBank/DDBJ databases">
        <title>Genome sequencing and annotation of Brassica cretica.</title>
        <authorList>
            <person name="Studholme D.J."/>
            <person name="Sarris P.F."/>
        </authorList>
    </citation>
    <scope>NUCLEOTIDE SEQUENCE</scope>
    <source>
        <strain evidence="2">PFS-102/07</strain>
        <tissue evidence="2">Leaf</tissue>
    </source>
</reference>
<feature type="region of interest" description="Disordered" evidence="1">
    <location>
        <begin position="60"/>
        <end position="85"/>
    </location>
</feature>
<sequence>MSHKLRACPRNVLTGETLVTTLAPLSSDSLQQLNIDFNFDFYGFSDERRRDFRSSPLKIYTHTPQKGPPSESQSIPSLPLKRSRGRESVAIPKTHAPSNFSPANHRALVTTLAPLSSDSLQQLNIDFNFDFYGFSYERRRDFRSSPSKIHTHTPQKGPPSESQSIPGTVKGLIYFSFSELDYVLS</sequence>
<accession>A0A8S9JTV9</accession>
<dbReference type="EMBL" id="QGKY02000246">
    <property type="protein sequence ID" value="KAF2584816.1"/>
    <property type="molecule type" value="Genomic_DNA"/>
</dbReference>
<dbReference type="AlphaFoldDB" id="A0A8S9JTV9"/>
<feature type="region of interest" description="Disordered" evidence="1">
    <location>
        <begin position="143"/>
        <end position="165"/>
    </location>
</feature>
<protein>
    <submittedName>
        <fullName evidence="2">Uncharacterized protein</fullName>
    </submittedName>
</protein>
<feature type="compositionally biased region" description="Polar residues" evidence="1">
    <location>
        <begin position="144"/>
        <end position="165"/>
    </location>
</feature>
<evidence type="ECO:0000313" key="2">
    <source>
        <dbReference type="EMBL" id="KAF2584816.1"/>
    </source>
</evidence>
<name>A0A8S9JTV9_BRACR</name>